<gene>
    <name evidence="2" type="ORF">ILEXP_LOCUS44558</name>
</gene>
<dbReference type="Proteomes" id="UP001642360">
    <property type="component" value="Unassembled WGS sequence"/>
</dbReference>
<evidence type="ECO:0000256" key="1">
    <source>
        <dbReference type="SAM" id="MobiDB-lite"/>
    </source>
</evidence>
<reference evidence="2 3" key="1">
    <citation type="submission" date="2024-02" db="EMBL/GenBank/DDBJ databases">
        <authorList>
            <person name="Vignale AGUSTIN F."/>
            <person name="Sosa J E."/>
            <person name="Modenutti C."/>
        </authorList>
    </citation>
    <scope>NUCLEOTIDE SEQUENCE [LARGE SCALE GENOMIC DNA]</scope>
</reference>
<protein>
    <submittedName>
        <fullName evidence="2">Uncharacterized protein</fullName>
    </submittedName>
</protein>
<organism evidence="2 3">
    <name type="scientific">Ilex paraguariensis</name>
    <name type="common">yerba mate</name>
    <dbReference type="NCBI Taxonomy" id="185542"/>
    <lineage>
        <taxon>Eukaryota</taxon>
        <taxon>Viridiplantae</taxon>
        <taxon>Streptophyta</taxon>
        <taxon>Embryophyta</taxon>
        <taxon>Tracheophyta</taxon>
        <taxon>Spermatophyta</taxon>
        <taxon>Magnoliopsida</taxon>
        <taxon>eudicotyledons</taxon>
        <taxon>Gunneridae</taxon>
        <taxon>Pentapetalae</taxon>
        <taxon>asterids</taxon>
        <taxon>campanulids</taxon>
        <taxon>Aquifoliales</taxon>
        <taxon>Aquifoliaceae</taxon>
        <taxon>Ilex</taxon>
    </lineage>
</organism>
<proteinExistence type="predicted"/>
<accession>A0ABC8U4D7</accession>
<dbReference type="EMBL" id="CAUOFW020006441">
    <property type="protein sequence ID" value="CAK9174795.1"/>
    <property type="molecule type" value="Genomic_DNA"/>
</dbReference>
<dbReference type="AlphaFoldDB" id="A0ABC8U4D7"/>
<evidence type="ECO:0000313" key="3">
    <source>
        <dbReference type="Proteomes" id="UP001642360"/>
    </source>
</evidence>
<feature type="compositionally biased region" description="Basic and acidic residues" evidence="1">
    <location>
        <begin position="305"/>
        <end position="314"/>
    </location>
</feature>
<comment type="caution">
    <text evidence="2">The sequence shown here is derived from an EMBL/GenBank/DDBJ whole genome shotgun (WGS) entry which is preliminary data.</text>
</comment>
<sequence>MASKLGKSMVIPKGNAMEPLDPRQINEHISGTLGVRSRGMVSRGPVAVENDVGVPSIASVASAQMVGDASVTLGGPSFMGGASFVGGFDVAADGGRSRTTGDIEVGLVKMRVDPNGALSVGIAGEKGSIQGVEAVLAPSNANRLLGKSMVIPKGSAMEPLDPRQIDEHISGTFGIRSEGTMSKGPVGVENDIGASSKTNGASAQMVDDASVTLADASVTLAGASFTGGFDVASDGGRSCTTDSAEAGLWVVGRCQPTIRRRPQGRKRCGRHPRRWRWYPHARGIALLKQGCSGLWTGGSGSSDVGGHDGGDARDAGLGSTRMQGARRGDALGMLGGAETKESKCSSELCGIHSELFFIVFMT</sequence>
<feature type="region of interest" description="Disordered" evidence="1">
    <location>
        <begin position="298"/>
        <end position="322"/>
    </location>
</feature>
<name>A0ABC8U4D7_9AQUA</name>
<keyword evidence="3" id="KW-1185">Reference proteome</keyword>
<evidence type="ECO:0000313" key="2">
    <source>
        <dbReference type="EMBL" id="CAK9174795.1"/>
    </source>
</evidence>